<dbReference type="Pfam" id="PF17148">
    <property type="entry name" value="DUF5117"/>
    <property type="match status" value="1"/>
</dbReference>
<dbReference type="CDD" id="cd04276">
    <property type="entry name" value="ZnMc_MMP_like_2"/>
    <property type="match status" value="1"/>
</dbReference>
<dbReference type="RefSeq" id="WP_202920201.1">
    <property type="nucleotide sequence ID" value="NZ_CP036273.1"/>
</dbReference>
<feature type="domain" description="DUF5118" evidence="5">
    <location>
        <begin position="51"/>
        <end position="99"/>
    </location>
</feature>
<dbReference type="Proteomes" id="UP000319576">
    <property type="component" value="Chromosome"/>
</dbReference>
<dbReference type="InterPro" id="IPR034032">
    <property type="entry name" value="Zn_MMP-like_bac"/>
</dbReference>
<dbReference type="SUPFAM" id="SSF55486">
    <property type="entry name" value="Metalloproteases ('zincins'), catalytic domain"/>
    <property type="match status" value="1"/>
</dbReference>
<dbReference type="KEGG" id="uli:ETAA1_36520"/>
<dbReference type="EMBL" id="CP036273">
    <property type="protein sequence ID" value="QDU21680.1"/>
    <property type="molecule type" value="Genomic_DNA"/>
</dbReference>
<feature type="signal peptide" evidence="2">
    <location>
        <begin position="1"/>
        <end position="23"/>
    </location>
</feature>
<feature type="compositionally biased region" description="Low complexity" evidence="1">
    <location>
        <begin position="35"/>
        <end position="47"/>
    </location>
</feature>
<dbReference type="PANTHER" id="PTHR38478:SF1">
    <property type="entry name" value="ZINC DEPENDENT METALLOPROTEASE DOMAIN LIPOPROTEIN"/>
    <property type="match status" value="1"/>
</dbReference>
<protein>
    <recommendedName>
        <fullName evidence="8">DUF5117 domain-containing protein</fullName>
    </recommendedName>
</protein>
<dbReference type="InterPro" id="IPR033428">
    <property type="entry name" value="DUF5118"/>
</dbReference>
<evidence type="ECO:0008006" key="8">
    <source>
        <dbReference type="Google" id="ProtNLM"/>
    </source>
</evidence>
<keyword evidence="7" id="KW-1185">Reference proteome</keyword>
<evidence type="ECO:0000256" key="2">
    <source>
        <dbReference type="SAM" id="SignalP"/>
    </source>
</evidence>
<name>A0A517XVZ0_9BACT</name>
<dbReference type="Gene3D" id="3.40.390.10">
    <property type="entry name" value="Collagenase (Catalytic Domain)"/>
    <property type="match status" value="1"/>
</dbReference>
<evidence type="ECO:0000259" key="4">
    <source>
        <dbReference type="Pfam" id="PF17148"/>
    </source>
</evidence>
<dbReference type="InterPro" id="IPR024079">
    <property type="entry name" value="MetalloPept_cat_dom_sf"/>
</dbReference>
<evidence type="ECO:0000313" key="6">
    <source>
        <dbReference type="EMBL" id="QDU21680.1"/>
    </source>
</evidence>
<sequence length="834" mass="90689" precursor="true">MTARLLFAAVVAAMTALLPAAYSQEKKGGPPTDGPPKGKTPFTPPKSGDLKKYDEVVTKETKTQAGVFAVHQIGEKVMFEIPQDAFGKLMLWQAEVAKGPGGSSWGGAGLGDEVLKWERRGNKVYLWKVGFKKRATGKAVQAAVEASSTDSIIAMFNVEAEGKDRSAVITVTNLFLSGLADLSLSRAGGGGSGIDELRSYISDVKAFPMNIEARSLLTFRGGGGGGLGSPLGGGGGGKSTTALVHQSLVMLPETPMMGRYFDPRVGYFTESFTDYSHPRGWAEGREFITRYRLEKKDPAAEVSEPVKPITFYLSREVPEQWRPYLKKGVEDWKPVFEKAGFKNAIVCKDAPTPAEDPNWDPEDARHSVIRWVAEPVANAMGPHVHDPRSGEIISSHIVFWHDIAKLTQMWYFVQCSGVDAKARQLPLPQDLTGELIRYVAAHEVGHTLGLRHNHRASQAYSIAQLRDPAFTAKNGSVASIMSYGRYNYVAQPEDGVKSLIPVMAPYDFFAINWGYRPIPEASSPEAERAKLDEWAAKQIEDPFLRFGGEDGPSQVDPTVLTENIGSDPIGATAMGLKNLDRVMDHLVKATTTKGEDYKLLEDTYKEVLGHRSRWLSAVAKQVGGVVENRTLAGRGDITFVRVPADKQAAAVKFLLDNAFTTPTKIIDPKVVNQFRYTGVASDVASQQRALLGSLLASTRLARLFDAELQDGDKAYTASRLVNELQDGIFSELKAADPKIDPLRRQLQRGYIEVLKKEFVDAPAAGPATTGPAPKLPLIGDTAPRASELRAVGRVALRRLETQLAAAAPKAKDASTAAHLEDALAEVRDILKGKQ</sequence>
<evidence type="ECO:0000259" key="3">
    <source>
        <dbReference type="Pfam" id="PF16313"/>
    </source>
</evidence>
<feature type="region of interest" description="Disordered" evidence="1">
    <location>
        <begin position="23"/>
        <end position="51"/>
    </location>
</feature>
<dbReference type="Pfam" id="PF17162">
    <property type="entry name" value="DUF5118"/>
    <property type="match status" value="1"/>
</dbReference>
<dbReference type="AlphaFoldDB" id="A0A517XVZ0"/>
<dbReference type="GO" id="GO:0008237">
    <property type="term" value="F:metallopeptidase activity"/>
    <property type="evidence" value="ECO:0007669"/>
    <property type="project" value="InterPro"/>
</dbReference>
<organism evidence="6 7">
    <name type="scientific">Urbifossiella limnaea</name>
    <dbReference type="NCBI Taxonomy" id="2528023"/>
    <lineage>
        <taxon>Bacteria</taxon>
        <taxon>Pseudomonadati</taxon>
        <taxon>Planctomycetota</taxon>
        <taxon>Planctomycetia</taxon>
        <taxon>Gemmatales</taxon>
        <taxon>Gemmataceae</taxon>
        <taxon>Urbifossiella</taxon>
    </lineage>
</organism>
<keyword evidence="2" id="KW-0732">Signal</keyword>
<evidence type="ECO:0000313" key="7">
    <source>
        <dbReference type="Proteomes" id="UP000319576"/>
    </source>
</evidence>
<gene>
    <name evidence="6" type="ORF">ETAA1_36520</name>
</gene>
<evidence type="ECO:0000259" key="5">
    <source>
        <dbReference type="Pfam" id="PF17162"/>
    </source>
</evidence>
<dbReference type="Pfam" id="PF16313">
    <property type="entry name" value="DUF4953"/>
    <property type="match status" value="1"/>
</dbReference>
<dbReference type="InterPro" id="IPR032534">
    <property type="entry name" value="EcxA_zinc-bd"/>
</dbReference>
<accession>A0A517XVZ0</accession>
<dbReference type="PANTHER" id="PTHR38478">
    <property type="entry name" value="PEPTIDASE M1A AND M12B"/>
    <property type="match status" value="1"/>
</dbReference>
<feature type="domain" description="EcxA zinc-binding" evidence="3">
    <location>
        <begin position="426"/>
        <end position="733"/>
    </location>
</feature>
<proteinExistence type="predicted"/>
<reference evidence="6 7" key="1">
    <citation type="submission" date="2019-02" db="EMBL/GenBank/DDBJ databases">
        <title>Deep-cultivation of Planctomycetes and their phenomic and genomic characterization uncovers novel biology.</title>
        <authorList>
            <person name="Wiegand S."/>
            <person name="Jogler M."/>
            <person name="Boedeker C."/>
            <person name="Pinto D."/>
            <person name="Vollmers J."/>
            <person name="Rivas-Marin E."/>
            <person name="Kohn T."/>
            <person name="Peeters S.H."/>
            <person name="Heuer A."/>
            <person name="Rast P."/>
            <person name="Oberbeckmann S."/>
            <person name="Bunk B."/>
            <person name="Jeske O."/>
            <person name="Meyerdierks A."/>
            <person name="Storesund J.E."/>
            <person name="Kallscheuer N."/>
            <person name="Luecker S."/>
            <person name="Lage O.M."/>
            <person name="Pohl T."/>
            <person name="Merkel B.J."/>
            <person name="Hornburger P."/>
            <person name="Mueller R.-W."/>
            <person name="Bruemmer F."/>
            <person name="Labrenz M."/>
            <person name="Spormann A.M."/>
            <person name="Op den Camp H."/>
            <person name="Overmann J."/>
            <person name="Amann R."/>
            <person name="Jetten M.S.M."/>
            <person name="Mascher T."/>
            <person name="Medema M.H."/>
            <person name="Devos D.P."/>
            <person name="Kaster A.-K."/>
            <person name="Ovreas L."/>
            <person name="Rohde M."/>
            <person name="Galperin M.Y."/>
            <person name="Jogler C."/>
        </authorList>
    </citation>
    <scope>NUCLEOTIDE SEQUENCE [LARGE SCALE GENOMIC DNA]</scope>
    <source>
        <strain evidence="6 7">ETA_A1</strain>
    </source>
</reference>
<feature type="domain" description="DUF5117" evidence="4">
    <location>
        <begin position="108"/>
        <end position="296"/>
    </location>
</feature>
<dbReference type="InterPro" id="IPR033413">
    <property type="entry name" value="DUF5117"/>
</dbReference>
<feature type="chain" id="PRO_5022172410" description="DUF5117 domain-containing protein" evidence="2">
    <location>
        <begin position="24"/>
        <end position="834"/>
    </location>
</feature>
<evidence type="ECO:0000256" key="1">
    <source>
        <dbReference type="SAM" id="MobiDB-lite"/>
    </source>
</evidence>